<dbReference type="Proteomes" id="UP001320898">
    <property type="component" value="Unassembled WGS sequence"/>
</dbReference>
<feature type="transmembrane region" description="Helical" evidence="8">
    <location>
        <begin position="226"/>
        <end position="244"/>
    </location>
</feature>
<evidence type="ECO:0000313" key="9">
    <source>
        <dbReference type="EMBL" id="MCT8971708.1"/>
    </source>
</evidence>
<evidence type="ECO:0000256" key="8">
    <source>
        <dbReference type="RuleBase" id="RU363041"/>
    </source>
</evidence>
<comment type="similarity">
    <text evidence="2 8">Belongs to the 4-toluene sulfonate uptake permease (TSUP) (TC 2.A.102) family.</text>
</comment>
<dbReference type="PANTHER" id="PTHR30269:SF37">
    <property type="entry name" value="MEMBRANE TRANSPORTER PROTEIN"/>
    <property type="match status" value="1"/>
</dbReference>
<evidence type="ECO:0000256" key="7">
    <source>
        <dbReference type="ARBA" id="ARBA00023136"/>
    </source>
</evidence>
<dbReference type="InterPro" id="IPR052017">
    <property type="entry name" value="TSUP"/>
</dbReference>
<keyword evidence="7 8" id="KW-0472">Membrane</keyword>
<dbReference type="Pfam" id="PF01925">
    <property type="entry name" value="TauE"/>
    <property type="match status" value="1"/>
</dbReference>
<keyword evidence="5 8" id="KW-0812">Transmembrane</keyword>
<evidence type="ECO:0000256" key="5">
    <source>
        <dbReference type="ARBA" id="ARBA00022692"/>
    </source>
</evidence>
<evidence type="ECO:0000256" key="1">
    <source>
        <dbReference type="ARBA" id="ARBA00004651"/>
    </source>
</evidence>
<feature type="transmembrane region" description="Helical" evidence="8">
    <location>
        <begin position="167"/>
        <end position="190"/>
    </location>
</feature>
<evidence type="ECO:0000256" key="3">
    <source>
        <dbReference type="ARBA" id="ARBA00022448"/>
    </source>
</evidence>
<dbReference type="AlphaFoldDB" id="A0AAW5QYI8"/>
<protein>
    <recommendedName>
        <fullName evidence="8">Probable membrane transporter protein</fullName>
    </recommendedName>
</protein>
<feature type="transmembrane region" description="Helical" evidence="8">
    <location>
        <begin position="196"/>
        <end position="219"/>
    </location>
</feature>
<keyword evidence="4 8" id="KW-1003">Cell membrane</keyword>
<evidence type="ECO:0000313" key="10">
    <source>
        <dbReference type="Proteomes" id="UP001320898"/>
    </source>
</evidence>
<gene>
    <name evidence="9" type="ORF">MUB46_07565</name>
</gene>
<feature type="transmembrane region" description="Helical" evidence="8">
    <location>
        <begin position="36"/>
        <end position="64"/>
    </location>
</feature>
<feature type="transmembrane region" description="Helical" evidence="8">
    <location>
        <begin position="102"/>
        <end position="120"/>
    </location>
</feature>
<dbReference type="EMBL" id="JALIDZ010000003">
    <property type="protein sequence ID" value="MCT8971708.1"/>
    <property type="molecule type" value="Genomic_DNA"/>
</dbReference>
<keyword evidence="10" id="KW-1185">Reference proteome</keyword>
<comment type="subcellular location">
    <subcellularLocation>
        <location evidence="1 8">Cell membrane</location>
        <topology evidence="1 8">Multi-pass membrane protein</topology>
    </subcellularLocation>
</comment>
<keyword evidence="6 8" id="KW-1133">Transmembrane helix</keyword>
<evidence type="ECO:0000256" key="2">
    <source>
        <dbReference type="ARBA" id="ARBA00009142"/>
    </source>
</evidence>
<organism evidence="9 10">
    <name type="scientific">Microbaculum marinisediminis</name>
    <dbReference type="NCBI Taxonomy" id="2931392"/>
    <lineage>
        <taxon>Bacteria</taxon>
        <taxon>Pseudomonadati</taxon>
        <taxon>Pseudomonadota</taxon>
        <taxon>Alphaproteobacteria</taxon>
        <taxon>Hyphomicrobiales</taxon>
        <taxon>Tepidamorphaceae</taxon>
        <taxon>Microbaculum</taxon>
    </lineage>
</organism>
<name>A0AAW5QYI8_9HYPH</name>
<evidence type="ECO:0000256" key="4">
    <source>
        <dbReference type="ARBA" id="ARBA00022475"/>
    </source>
</evidence>
<feature type="transmembrane region" description="Helical" evidence="8">
    <location>
        <begin position="76"/>
        <end position="96"/>
    </location>
</feature>
<sequence length="254" mass="26856">MITDPLFYLVAVPGVLLTGMSKGGFGGALGMLAVPLMALVIPPVQAAAIMLPILIAMDVVGLIAWRGIFDGRAIRIILPAAMVGIAVGWATAAWVTEAHVRLIVGVVAIVFTVDYALGGAKRLSPKPHNRLKGSVWGAVAGFTSFVSHAGGPPYQMYMLPLRLDPKVFAGTAIICFSVINAAKVVPYFLLGQFSTANLATSAVLLPLAPLATLLGVFLVRRFRTDAFYRVIYAALFLIGLKLTWDGAVGILWPA</sequence>
<comment type="caution">
    <text evidence="9">The sequence shown here is derived from an EMBL/GenBank/DDBJ whole genome shotgun (WGS) entry which is preliminary data.</text>
</comment>
<reference evidence="9 10" key="1">
    <citation type="submission" date="2022-04" db="EMBL/GenBank/DDBJ databases">
        <authorList>
            <person name="Ye Y.-Q."/>
            <person name="Du Z.-J."/>
        </authorList>
    </citation>
    <scope>NUCLEOTIDE SEQUENCE [LARGE SCALE GENOMIC DNA]</scope>
    <source>
        <strain evidence="9 10">A6E488</strain>
    </source>
</reference>
<dbReference type="GO" id="GO:0005886">
    <property type="term" value="C:plasma membrane"/>
    <property type="evidence" value="ECO:0007669"/>
    <property type="project" value="UniProtKB-SubCell"/>
</dbReference>
<dbReference type="RefSeq" id="WP_261615281.1">
    <property type="nucleotide sequence ID" value="NZ_JALIDZ010000003.1"/>
</dbReference>
<dbReference type="PANTHER" id="PTHR30269">
    <property type="entry name" value="TRANSMEMBRANE PROTEIN YFCA"/>
    <property type="match status" value="1"/>
</dbReference>
<evidence type="ECO:0000256" key="6">
    <source>
        <dbReference type="ARBA" id="ARBA00022989"/>
    </source>
</evidence>
<dbReference type="InterPro" id="IPR002781">
    <property type="entry name" value="TM_pro_TauE-like"/>
</dbReference>
<proteinExistence type="inferred from homology"/>
<keyword evidence="3" id="KW-0813">Transport</keyword>
<accession>A0AAW5QYI8</accession>